<proteinExistence type="predicted"/>
<organism evidence="1 2">
    <name type="scientific">Adlercreutzia faecimuris</name>
    <dbReference type="NCBI Taxonomy" id="2897341"/>
    <lineage>
        <taxon>Bacteria</taxon>
        <taxon>Bacillati</taxon>
        <taxon>Actinomycetota</taxon>
        <taxon>Coriobacteriia</taxon>
        <taxon>Eggerthellales</taxon>
        <taxon>Eggerthellaceae</taxon>
        <taxon>Adlercreutzia</taxon>
    </lineage>
</organism>
<comment type="caution">
    <text evidence="1">The sequence shown here is derived from an EMBL/GenBank/DDBJ whole genome shotgun (WGS) entry which is preliminary data.</text>
</comment>
<name>A0ABS9WF48_9ACTN</name>
<reference evidence="1" key="1">
    <citation type="submission" date="2021-11" db="EMBL/GenBank/DDBJ databases">
        <title>A Novel Adlercreutzia Species, isolated from a Allomyrina dichotoma larva feces.</title>
        <authorList>
            <person name="Suh M.K."/>
        </authorList>
    </citation>
    <scope>NUCLEOTIDE SEQUENCE</scope>
    <source>
        <strain evidence="1">JBNU-10</strain>
    </source>
</reference>
<keyword evidence="2" id="KW-1185">Reference proteome</keyword>
<sequence>MSLSRRTSRIYMDEFDVGGALKVLADRIEEGGGAAPYYVGAHLVLNLINNHSEIRDQSVLLALFDNQLREHGVLAPEGE</sequence>
<gene>
    <name evidence="1" type="ORF">LPT13_03870</name>
</gene>
<protein>
    <submittedName>
        <fullName evidence="1">Uncharacterized protein</fullName>
    </submittedName>
</protein>
<evidence type="ECO:0000313" key="1">
    <source>
        <dbReference type="EMBL" id="MCI2241489.1"/>
    </source>
</evidence>
<accession>A0ABS9WF48</accession>
<dbReference type="EMBL" id="JAJMLW010000001">
    <property type="protein sequence ID" value="MCI2241489.1"/>
    <property type="molecule type" value="Genomic_DNA"/>
</dbReference>
<dbReference type="Proteomes" id="UP001430755">
    <property type="component" value="Unassembled WGS sequence"/>
</dbReference>
<evidence type="ECO:0000313" key="2">
    <source>
        <dbReference type="Proteomes" id="UP001430755"/>
    </source>
</evidence>
<dbReference type="RefSeq" id="WP_242163702.1">
    <property type="nucleotide sequence ID" value="NZ_JAJMLW010000001.1"/>
</dbReference>